<dbReference type="PROSITE" id="PS50835">
    <property type="entry name" value="IG_LIKE"/>
    <property type="match status" value="1"/>
</dbReference>
<reference evidence="12" key="2">
    <citation type="submission" date="2025-08" db="UniProtKB">
        <authorList>
            <consortium name="RefSeq"/>
        </authorList>
    </citation>
    <scope>IDENTIFICATION</scope>
    <source>
        <tissue evidence="12">Blood</tissue>
    </source>
</reference>
<dbReference type="GO" id="GO:0009986">
    <property type="term" value="C:cell surface"/>
    <property type="evidence" value="ECO:0007669"/>
    <property type="project" value="UniProtKB-ARBA"/>
</dbReference>
<keyword evidence="6" id="KW-1015">Disulfide bond</keyword>
<keyword evidence="9" id="KW-0732">Signal</keyword>
<dbReference type="SUPFAM" id="SSF48726">
    <property type="entry name" value="Immunoglobulin"/>
    <property type="match status" value="1"/>
</dbReference>
<dbReference type="GO" id="GO:0016020">
    <property type="term" value="C:membrane"/>
    <property type="evidence" value="ECO:0007669"/>
    <property type="project" value="UniProtKB-SubCell"/>
</dbReference>
<dbReference type="InterPro" id="IPR040012">
    <property type="entry name" value="CD200R"/>
</dbReference>
<evidence type="ECO:0000313" key="12">
    <source>
        <dbReference type="RefSeq" id="XP_017325128.1"/>
    </source>
</evidence>
<dbReference type="InterPro" id="IPR013783">
    <property type="entry name" value="Ig-like_fold"/>
</dbReference>
<evidence type="ECO:0000256" key="9">
    <source>
        <dbReference type="SAM" id="SignalP"/>
    </source>
</evidence>
<evidence type="ECO:0000256" key="6">
    <source>
        <dbReference type="ARBA" id="ARBA00023157"/>
    </source>
</evidence>
<dbReference type="GO" id="GO:0150077">
    <property type="term" value="P:regulation of neuroinflammatory response"/>
    <property type="evidence" value="ECO:0007669"/>
    <property type="project" value="InterPro"/>
</dbReference>
<dbReference type="GeneID" id="108266407"/>
<evidence type="ECO:0000256" key="7">
    <source>
        <dbReference type="ARBA" id="ARBA00023180"/>
    </source>
</evidence>
<feature type="signal peptide" evidence="9">
    <location>
        <begin position="1"/>
        <end position="22"/>
    </location>
</feature>
<dbReference type="InterPro" id="IPR003599">
    <property type="entry name" value="Ig_sub"/>
</dbReference>
<dbReference type="PANTHER" id="PTHR21462:SF2">
    <property type="entry name" value="CELL SURFACE GLYCOPROTEIN CD200 RECEPTOR 2"/>
    <property type="match status" value="1"/>
</dbReference>
<reference evidence="11" key="1">
    <citation type="journal article" date="2016" name="Nat. Commun.">
        <title>The channel catfish genome sequence provides insights into the evolution of scale formation in teleosts.</title>
        <authorList>
            <person name="Liu Z."/>
            <person name="Liu S."/>
            <person name="Yao J."/>
            <person name="Bao L."/>
            <person name="Zhang J."/>
            <person name="Li Y."/>
            <person name="Jiang C."/>
            <person name="Sun L."/>
            <person name="Wang R."/>
            <person name="Zhang Y."/>
            <person name="Zhou T."/>
            <person name="Zeng Q."/>
            <person name="Fu Q."/>
            <person name="Gao S."/>
            <person name="Li N."/>
            <person name="Koren S."/>
            <person name="Jiang Y."/>
            <person name="Zimin A."/>
            <person name="Xu P."/>
            <person name="Phillippy A.M."/>
            <person name="Geng X."/>
            <person name="Song L."/>
            <person name="Sun F."/>
            <person name="Li C."/>
            <person name="Wang X."/>
            <person name="Chen A."/>
            <person name="Jin Y."/>
            <person name="Yuan Z."/>
            <person name="Yang Y."/>
            <person name="Tan S."/>
            <person name="Peatman E."/>
            <person name="Lu J."/>
            <person name="Qin Z."/>
            <person name="Dunham R."/>
            <person name="Li Z."/>
            <person name="Sonstegard T."/>
            <person name="Feng J."/>
            <person name="Danzmann R.G."/>
            <person name="Schroeder S."/>
            <person name="Scheffler B."/>
            <person name="Duke M.V."/>
            <person name="Ballard L."/>
            <person name="Kucuktas H."/>
            <person name="Kaltenboeck L."/>
            <person name="Liu H."/>
            <person name="Armbruster J."/>
            <person name="Xie Y."/>
            <person name="Kirby M.L."/>
            <person name="Tian Y."/>
            <person name="Flanagan M.E."/>
            <person name="Mu W."/>
            <person name="Waldbieser G.C."/>
        </authorList>
    </citation>
    <scope>NUCLEOTIDE SEQUENCE [LARGE SCALE GENOMIC DNA]</scope>
    <source>
        <strain evidence="11">SDA103</strain>
    </source>
</reference>
<evidence type="ECO:0000259" key="10">
    <source>
        <dbReference type="PROSITE" id="PS50835"/>
    </source>
</evidence>
<keyword evidence="5 8" id="KW-0472">Membrane</keyword>
<evidence type="ECO:0000256" key="1">
    <source>
        <dbReference type="ARBA" id="ARBA00004167"/>
    </source>
</evidence>
<dbReference type="OrthoDB" id="8915654at2759"/>
<evidence type="ECO:0000256" key="4">
    <source>
        <dbReference type="ARBA" id="ARBA00022989"/>
    </source>
</evidence>
<name>A0A2D0R3F0_ICTPU</name>
<dbReference type="PANTHER" id="PTHR21462">
    <property type="entry name" value="CELL SURFACE GLYCOPROTEIN OX2 RECEPTOR PRECURSOR"/>
    <property type="match status" value="1"/>
</dbReference>
<accession>A0A2D0R3F0</accession>
<dbReference type="InterPro" id="IPR013106">
    <property type="entry name" value="Ig_V-set"/>
</dbReference>
<dbReference type="InterPro" id="IPR036179">
    <property type="entry name" value="Ig-like_dom_sf"/>
</dbReference>
<sequence>MERKLVLRAVFLFAFCLTRSLASVFRNESVELGNTVTLNCTKTKIAWDDMIFVIWKINLRDKECIIAVAQNDSDHDTCQDGKKFAITEETYQLIIPNFSVKDEGNYTCDISYQSGGWLEIIKVSAFARPKLSGWLEYEHGHPVAVCEATGQPITSIYWETPWNLSSPSTQASGTTGQGSTVISRLHLPRHAPYRNLTCVATASDLKHTKTRFSNFTFKDVHVKWPIVLVGVCATCSIVAILTGLYIMRKNLMPLSIFRKICCKPDIPAPNEEKPQQFLGDEYFQPHDPEELQPYASYVQRVNSIYNSSAELFNA</sequence>
<feature type="chain" id="PRO_5013220450" evidence="9">
    <location>
        <begin position="23"/>
        <end position="314"/>
    </location>
</feature>
<dbReference type="RefSeq" id="XP_017325128.1">
    <property type="nucleotide sequence ID" value="XM_017469639.3"/>
</dbReference>
<evidence type="ECO:0000256" key="8">
    <source>
        <dbReference type="SAM" id="Phobius"/>
    </source>
</evidence>
<protein>
    <submittedName>
        <fullName evidence="12">Cell surface glycoprotein CD200 receptor 1-A isoform X3</fullName>
    </submittedName>
</protein>
<dbReference type="Pfam" id="PF07686">
    <property type="entry name" value="V-set"/>
    <property type="match status" value="1"/>
</dbReference>
<keyword evidence="11" id="KW-1185">Reference proteome</keyword>
<keyword evidence="4 8" id="KW-1133">Transmembrane helix</keyword>
<proteinExistence type="inferred from homology"/>
<evidence type="ECO:0000256" key="2">
    <source>
        <dbReference type="ARBA" id="ARBA00008215"/>
    </source>
</evidence>
<dbReference type="AlphaFoldDB" id="A0A2D0R3F0"/>
<feature type="transmembrane region" description="Helical" evidence="8">
    <location>
        <begin position="224"/>
        <end position="247"/>
    </location>
</feature>
<keyword evidence="7" id="KW-0325">Glycoprotein</keyword>
<feature type="domain" description="Ig-like" evidence="10">
    <location>
        <begin position="19"/>
        <end position="124"/>
    </location>
</feature>
<comment type="similarity">
    <text evidence="2">Belongs to the CD200R family.</text>
</comment>
<dbReference type="Proteomes" id="UP000221080">
    <property type="component" value="Chromosome 6"/>
</dbReference>
<evidence type="ECO:0000256" key="5">
    <source>
        <dbReference type="ARBA" id="ARBA00023136"/>
    </source>
</evidence>
<comment type="subcellular location">
    <subcellularLocation>
        <location evidence="1">Membrane</location>
        <topology evidence="1">Single-pass membrane protein</topology>
    </subcellularLocation>
</comment>
<organism evidence="11 12">
    <name type="scientific">Ictalurus punctatus</name>
    <name type="common">Channel catfish</name>
    <name type="synonym">Silurus punctatus</name>
    <dbReference type="NCBI Taxonomy" id="7998"/>
    <lineage>
        <taxon>Eukaryota</taxon>
        <taxon>Metazoa</taxon>
        <taxon>Chordata</taxon>
        <taxon>Craniata</taxon>
        <taxon>Vertebrata</taxon>
        <taxon>Euteleostomi</taxon>
        <taxon>Actinopterygii</taxon>
        <taxon>Neopterygii</taxon>
        <taxon>Teleostei</taxon>
        <taxon>Ostariophysi</taxon>
        <taxon>Siluriformes</taxon>
        <taxon>Ictaluridae</taxon>
        <taxon>Ictalurus</taxon>
    </lineage>
</organism>
<dbReference type="Gene3D" id="2.60.40.10">
    <property type="entry name" value="Immunoglobulins"/>
    <property type="match status" value="2"/>
</dbReference>
<dbReference type="SMART" id="SM00409">
    <property type="entry name" value="IG"/>
    <property type="match status" value="1"/>
</dbReference>
<dbReference type="InterPro" id="IPR007110">
    <property type="entry name" value="Ig-like_dom"/>
</dbReference>
<evidence type="ECO:0000256" key="3">
    <source>
        <dbReference type="ARBA" id="ARBA00022692"/>
    </source>
</evidence>
<keyword evidence="3 8" id="KW-0812">Transmembrane</keyword>
<gene>
    <name evidence="12" type="primary">si:ch211-214p13.9</name>
</gene>
<evidence type="ECO:0000313" key="11">
    <source>
        <dbReference type="Proteomes" id="UP000221080"/>
    </source>
</evidence>
<dbReference type="GO" id="GO:0038023">
    <property type="term" value="F:signaling receptor activity"/>
    <property type="evidence" value="ECO:0007669"/>
    <property type="project" value="InterPro"/>
</dbReference>
<keyword evidence="12" id="KW-0675">Receptor</keyword>